<dbReference type="InterPro" id="IPR027417">
    <property type="entry name" value="P-loop_NTPase"/>
</dbReference>
<feature type="domain" description="AIG1-type G" evidence="5">
    <location>
        <begin position="107"/>
        <end position="311"/>
    </location>
</feature>
<protein>
    <recommendedName>
        <fullName evidence="5">AIG1-type G domain-containing protein</fullName>
    </recommendedName>
</protein>
<reference evidence="6 7" key="1">
    <citation type="submission" date="2024-01" db="EMBL/GenBank/DDBJ databases">
        <title>The genome of the rayed Mediterranean limpet Patella caerulea (Linnaeus, 1758).</title>
        <authorList>
            <person name="Anh-Thu Weber A."/>
            <person name="Halstead-Nussloch G."/>
        </authorList>
    </citation>
    <scope>NUCLEOTIDE SEQUENCE [LARGE SCALE GENOMIC DNA]</scope>
    <source>
        <strain evidence="6">AATW-2023a</strain>
        <tissue evidence="6">Whole specimen</tissue>
    </source>
</reference>
<comment type="caution">
    <text evidence="6">The sequence shown here is derived from an EMBL/GenBank/DDBJ whole genome shotgun (WGS) entry which is preliminary data.</text>
</comment>
<dbReference type="InterPro" id="IPR045058">
    <property type="entry name" value="GIMA/IAN/Toc"/>
</dbReference>
<keyword evidence="2" id="KW-0547">Nucleotide-binding</keyword>
<dbReference type="PROSITE" id="PS51720">
    <property type="entry name" value="G_AIG1"/>
    <property type="match status" value="1"/>
</dbReference>
<evidence type="ECO:0000256" key="4">
    <source>
        <dbReference type="SAM" id="MobiDB-lite"/>
    </source>
</evidence>
<dbReference type="EMBL" id="JAZGQO010000001">
    <property type="protein sequence ID" value="KAK6194591.1"/>
    <property type="molecule type" value="Genomic_DNA"/>
</dbReference>
<keyword evidence="7" id="KW-1185">Reference proteome</keyword>
<gene>
    <name evidence="6" type="ORF">SNE40_000198</name>
</gene>
<feature type="region of interest" description="Disordered" evidence="4">
    <location>
        <begin position="1"/>
        <end position="23"/>
    </location>
</feature>
<dbReference type="AlphaFoldDB" id="A0AAN8Q1A2"/>
<proteinExistence type="inferred from homology"/>
<dbReference type="FunFam" id="3.40.50.300:FF:000366">
    <property type="entry name" value="GTPase, IMAP family member 2"/>
    <property type="match status" value="1"/>
</dbReference>
<organism evidence="6 7">
    <name type="scientific">Patella caerulea</name>
    <name type="common">Rayed Mediterranean limpet</name>
    <dbReference type="NCBI Taxonomy" id="87958"/>
    <lineage>
        <taxon>Eukaryota</taxon>
        <taxon>Metazoa</taxon>
        <taxon>Spiralia</taxon>
        <taxon>Lophotrochozoa</taxon>
        <taxon>Mollusca</taxon>
        <taxon>Gastropoda</taxon>
        <taxon>Patellogastropoda</taxon>
        <taxon>Patelloidea</taxon>
        <taxon>Patellidae</taxon>
        <taxon>Patella</taxon>
    </lineage>
</organism>
<feature type="region of interest" description="Disordered" evidence="4">
    <location>
        <begin position="71"/>
        <end position="94"/>
    </location>
</feature>
<evidence type="ECO:0000256" key="3">
    <source>
        <dbReference type="ARBA" id="ARBA00023134"/>
    </source>
</evidence>
<dbReference type="PANTHER" id="PTHR10903:SF184">
    <property type="entry name" value="GTP-BINDING PROTEIN A"/>
    <property type="match status" value="1"/>
</dbReference>
<accession>A0AAN8Q1A2</accession>
<keyword evidence="3" id="KW-0342">GTP-binding</keyword>
<dbReference type="Proteomes" id="UP001347796">
    <property type="component" value="Unassembled WGS sequence"/>
</dbReference>
<sequence length="314" mass="35468">MEDMANSNKDTGGSAASKRVDEQLDLLESSRGLTAEEVRELEQQEMVIRQENLTVSTAKKLFNKDNITGESTEDQIKRSRRELKERRAQEKRTKELEKIGKDLLGPNGHVRVVLVGKTGAGKSHLGGNLLRTYVFKFVTTSMSVTKQCKFEERRLDDATNLLVVDTPGLFDTRVPNEQTSKEIVRSIALAAPGPHIFIFVISVVRFTPEEADTVNMLLEMFGEDVIKHIIVVFTRKDNLDSFDSPKDFILNSTPVLLNLLERCRYRFAFINNKANADKLQADVDGILDLMYKTIGENKGDYYTNDAYQKADEAI</sequence>
<dbReference type="Pfam" id="PF04548">
    <property type="entry name" value="AIG1"/>
    <property type="match status" value="1"/>
</dbReference>
<dbReference type="InterPro" id="IPR006703">
    <property type="entry name" value="G_AIG1"/>
</dbReference>
<dbReference type="PANTHER" id="PTHR10903">
    <property type="entry name" value="GTPASE, IMAP FAMILY MEMBER-RELATED"/>
    <property type="match status" value="1"/>
</dbReference>
<evidence type="ECO:0000259" key="5">
    <source>
        <dbReference type="PROSITE" id="PS51720"/>
    </source>
</evidence>
<evidence type="ECO:0000256" key="1">
    <source>
        <dbReference type="ARBA" id="ARBA00008535"/>
    </source>
</evidence>
<dbReference type="GO" id="GO:0005525">
    <property type="term" value="F:GTP binding"/>
    <property type="evidence" value="ECO:0007669"/>
    <property type="project" value="UniProtKB-KW"/>
</dbReference>
<dbReference type="Gene3D" id="3.40.50.300">
    <property type="entry name" value="P-loop containing nucleotide triphosphate hydrolases"/>
    <property type="match status" value="1"/>
</dbReference>
<evidence type="ECO:0000256" key="2">
    <source>
        <dbReference type="ARBA" id="ARBA00022741"/>
    </source>
</evidence>
<evidence type="ECO:0000313" key="6">
    <source>
        <dbReference type="EMBL" id="KAK6194591.1"/>
    </source>
</evidence>
<feature type="compositionally biased region" description="Polar residues" evidence="4">
    <location>
        <begin position="1"/>
        <end position="11"/>
    </location>
</feature>
<name>A0AAN8Q1A2_PATCE</name>
<comment type="similarity">
    <text evidence="1">Belongs to the TRAFAC class TrmE-Era-EngA-EngB-Septin-like GTPase superfamily. AIG1/Toc34/Toc159-like paraseptin GTPase family. IAN subfamily.</text>
</comment>
<evidence type="ECO:0000313" key="7">
    <source>
        <dbReference type="Proteomes" id="UP001347796"/>
    </source>
</evidence>
<dbReference type="SUPFAM" id="SSF52540">
    <property type="entry name" value="P-loop containing nucleoside triphosphate hydrolases"/>
    <property type="match status" value="1"/>
</dbReference>
<feature type="compositionally biased region" description="Basic and acidic residues" evidence="4">
    <location>
        <begin position="74"/>
        <end position="94"/>
    </location>
</feature>